<dbReference type="Proteomes" id="UP000789920">
    <property type="component" value="Unassembled WGS sequence"/>
</dbReference>
<evidence type="ECO:0000313" key="2">
    <source>
        <dbReference type="Proteomes" id="UP000789920"/>
    </source>
</evidence>
<accession>A0ACA9SD75</accession>
<evidence type="ECO:0000313" key="1">
    <source>
        <dbReference type="EMBL" id="CAG8834872.1"/>
    </source>
</evidence>
<proteinExistence type="predicted"/>
<feature type="non-terminal residue" evidence="1">
    <location>
        <position position="75"/>
    </location>
</feature>
<keyword evidence="2" id="KW-1185">Reference proteome</keyword>
<name>A0ACA9SD75_9GLOM</name>
<reference evidence="1" key="1">
    <citation type="submission" date="2021-06" db="EMBL/GenBank/DDBJ databases">
        <authorList>
            <person name="Kallberg Y."/>
            <person name="Tangrot J."/>
            <person name="Rosling A."/>
        </authorList>
    </citation>
    <scope>NUCLEOTIDE SEQUENCE</scope>
    <source>
        <strain evidence="1">MA461A</strain>
    </source>
</reference>
<protein>
    <submittedName>
        <fullName evidence="1">16377_t:CDS:1</fullName>
    </submittedName>
</protein>
<sequence length="75" mass="8641">SGEGGKSAFYGRLFYEEFKTYFWVRPDDKHDLEKNLNLSRSRLKQQLIPPPSSDISQPFIESIAAQTTEKFSQPS</sequence>
<comment type="caution">
    <text evidence="1">The sequence shown here is derived from an EMBL/GenBank/DDBJ whole genome shotgun (WGS) entry which is preliminary data.</text>
</comment>
<organism evidence="1 2">
    <name type="scientific">Racocetra persica</name>
    <dbReference type="NCBI Taxonomy" id="160502"/>
    <lineage>
        <taxon>Eukaryota</taxon>
        <taxon>Fungi</taxon>
        <taxon>Fungi incertae sedis</taxon>
        <taxon>Mucoromycota</taxon>
        <taxon>Glomeromycotina</taxon>
        <taxon>Glomeromycetes</taxon>
        <taxon>Diversisporales</taxon>
        <taxon>Gigasporaceae</taxon>
        <taxon>Racocetra</taxon>
    </lineage>
</organism>
<feature type="non-terminal residue" evidence="1">
    <location>
        <position position="1"/>
    </location>
</feature>
<gene>
    <name evidence="1" type="ORF">RPERSI_LOCUS29341</name>
</gene>
<dbReference type="EMBL" id="CAJVQC010110385">
    <property type="protein sequence ID" value="CAG8834872.1"/>
    <property type="molecule type" value="Genomic_DNA"/>
</dbReference>